<sequence length="197" mass="23529">MLPNLARGEDVFDSPELRTKMKILHAVDKSLDRITIAEICENAGISRQTFYRHFESKYDIPWWHSIFCRQFYLNEIGRTIGWKTGYYHHMRLISQERDFYRKSIQYSINTPFGQTVMPENRKTVLLDTLENHRHVTVNDNMRFIVEVFSKLECEVLNDWFRSDQPTDLVRWTDDLVSLVPDRLYRALKIDEPNSIPL</sequence>
<dbReference type="Gene3D" id="1.10.357.10">
    <property type="entry name" value="Tetracycline Repressor, domain 2"/>
    <property type="match status" value="1"/>
</dbReference>
<evidence type="ECO:0000313" key="3">
    <source>
        <dbReference type="EMBL" id="RDB63665.1"/>
    </source>
</evidence>
<dbReference type="OrthoDB" id="9810250at2"/>
<keyword evidence="5" id="KW-1185">Reference proteome</keyword>
<dbReference type="Proteomes" id="UP000253817">
    <property type="component" value="Unassembled WGS sequence"/>
</dbReference>
<feature type="domain" description="HTH tetR-type" evidence="2">
    <location>
        <begin position="29"/>
        <end position="59"/>
    </location>
</feature>
<evidence type="ECO:0000313" key="6">
    <source>
        <dbReference type="Proteomes" id="UP000270112"/>
    </source>
</evidence>
<comment type="caution">
    <text evidence="4">The sequence shown here is derived from an EMBL/GenBank/DDBJ whole genome shotgun (WGS) entry which is preliminary data.</text>
</comment>
<keyword evidence="1" id="KW-0238">DNA-binding</keyword>
<proteinExistence type="predicted"/>
<gene>
    <name evidence="3" type="ORF">C1876_16840</name>
    <name evidence="4" type="ORF">DMP09_15035</name>
</gene>
<dbReference type="GO" id="GO:0003677">
    <property type="term" value="F:DNA binding"/>
    <property type="evidence" value="ECO:0007669"/>
    <property type="project" value="UniProtKB-KW"/>
</dbReference>
<dbReference type="Pfam" id="PF00440">
    <property type="entry name" value="TetR_N"/>
    <property type="match status" value="1"/>
</dbReference>
<evidence type="ECO:0000313" key="4">
    <source>
        <dbReference type="EMBL" id="RNM40266.1"/>
    </source>
</evidence>
<dbReference type="RefSeq" id="WP_114547877.1">
    <property type="nucleotide sequence ID" value="NZ_CALJMG010000048.1"/>
</dbReference>
<dbReference type="EMBL" id="PPTT01000048">
    <property type="protein sequence ID" value="RDB63665.1"/>
    <property type="molecule type" value="Genomic_DNA"/>
</dbReference>
<dbReference type="InterPro" id="IPR009057">
    <property type="entry name" value="Homeodomain-like_sf"/>
</dbReference>
<dbReference type="InterPro" id="IPR001647">
    <property type="entry name" value="HTH_TetR"/>
</dbReference>
<dbReference type="AlphaFoldDB" id="A0A3N0IU98"/>
<evidence type="ECO:0000256" key="1">
    <source>
        <dbReference type="ARBA" id="ARBA00023125"/>
    </source>
</evidence>
<dbReference type="Proteomes" id="UP000270112">
    <property type="component" value="Unassembled WGS sequence"/>
</dbReference>
<reference evidence="4" key="3">
    <citation type="journal article" date="2019" name="Microbiol. Resour. Announc.">
        <title>Draft Genome Sequences of Type Strains of Gordonibacter faecihominis, Paraeggerthella hongkongensis, Parvibacter caecicola,Slackia equolifaciens, Slackia faecicanis, and Slackia isoflavoniconvertens.</title>
        <authorList>
            <person name="Danylec N."/>
            <person name="Stoll D.A."/>
            <person name="Dotsch A."/>
            <person name="Huch M."/>
        </authorList>
    </citation>
    <scope>NUCLEOTIDE SEQUENCE</scope>
    <source>
        <strain evidence="4">DSM 16107</strain>
    </source>
</reference>
<reference evidence="3 5" key="1">
    <citation type="journal article" date="2018" name="Elife">
        <title>Discovery and characterization of a prevalent human gut bacterial enzyme sufficient for the inactivation of a family of plant toxins.</title>
        <authorList>
            <person name="Koppel N."/>
            <person name="Bisanz J.E."/>
            <person name="Pandelia M.E."/>
            <person name="Turnbaugh P.J."/>
            <person name="Balskus E.P."/>
        </authorList>
    </citation>
    <scope>NUCLEOTIDE SEQUENCE [LARGE SCALE GENOMIC DNA]</scope>
    <source>
        <strain evidence="3 5">DSM 16107</strain>
    </source>
</reference>
<dbReference type="SUPFAM" id="SSF46689">
    <property type="entry name" value="Homeodomain-like"/>
    <property type="match status" value="1"/>
</dbReference>
<reference evidence="6" key="2">
    <citation type="submission" date="2018-05" db="EMBL/GenBank/DDBJ databases">
        <title>Genome Sequencing of selected type strains of the family Eggerthellaceae.</title>
        <authorList>
            <person name="Danylec N."/>
            <person name="Stoll D.A."/>
            <person name="Doetsch A."/>
            <person name="Huch M."/>
        </authorList>
    </citation>
    <scope>NUCLEOTIDE SEQUENCE [LARGE SCALE GENOMIC DNA]</scope>
    <source>
        <strain evidence="6">DSM 16107</strain>
    </source>
</reference>
<name>A0A3N0IU98_9ACTN</name>
<protein>
    <submittedName>
        <fullName evidence="4">TetR/AcrR family transcriptional regulator</fullName>
    </submittedName>
</protein>
<evidence type="ECO:0000259" key="2">
    <source>
        <dbReference type="Pfam" id="PF00440"/>
    </source>
</evidence>
<dbReference type="EMBL" id="QICC01000093">
    <property type="protein sequence ID" value="RNM40266.1"/>
    <property type="molecule type" value="Genomic_DNA"/>
</dbReference>
<organism evidence="4 6">
    <name type="scientific">Eggerthella sinensis</name>
    <dbReference type="NCBI Taxonomy" id="242230"/>
    <lineage>
        <taxon>Bacteria</taxon>
        <taxon>Bacillati</taxon>
        <taxon>Actinomycetota</taxon>
        <taxon>Coriobacteriia</taxon>
        <taxon>Eggerthellales</taxon>
        <taxon>Eggerthellaceae</taxon>
        <taxon>Eggerthella</taxon>
    </lineage>
</organism>
<accession>A0A3N0IU98</accession>
<evidence type="ECO:0000313" key="5">
    <source>
        <dbReference type="Proteomes" id="UP000253817"/>
    </source>
</evidence>